<dbReference type="GO" id="GO:0005886">
    <property type="term" value="C:plasma membrane"/>
    <property type="evidence" value="ECO:0007669"/>
    <property type="project" value="UniProtKB-SubCell"/>
</dbReference>
<dbReference type="PANTHER" id="PTHR43823">
    <property type="entry name" value="SPORULATION PROTEIN YKVU"/>
    <property type="match status" value="1"/>
</dbReference>
<evidence type="ECO:0000256" key="5">
    <source>
        <dbReference type="ARBA" id="ARBA00023136"/>
    </source>
</evidence>
<dbReference type="RefSeq" id="WP_078751770.1">
    <property type="nucleotide sequence ID" value="NZ_FUXU01000011.1"/>
</dbReference>
<feature type="transmembrane region" description="Helical" evidence="6">
    <location>
        <begin position="7"/>
        <end position="25"/>
    </location>
</feature>
<keyword evidence="4 6" id="KW-1133">Transmembrane helix</keyword>
<reference evidence="8" key="1">
    <citation type="submission" date="2017-02" db="EMBL/GenBank/DDBJ databases">
        <authorList>
            <person name="Varghese N."/>
            <person name="Submissions S."/>
        </authorList>
    </citation>
    <scope>NUCLEOTIDE SEQUENCE [LARGE SCALE GENOMIC DNA]</scope>
    <source>
        <strain evidence="8">DSM 22720</strain>
    </source>
</reference>
<name>A0A1T4UCI7_9GAMM</name>
<feature type="transmembrane region" description="Helical" evidence="6">
    <location>
        <begin position="31"/>
        <end position="50"/>
    </location>
</feature>
<keyword evidence="3 6" id="KW-0812">Transmembrane</keyword>
<keyword evidence="8" id="KW-1185">Reference proteome</keyword>
<evidence type="ECO:0000256" key="6">
    <source>
        <dbReference type="SAM" id="Phobius"/>
    </source>
</evidence>
<dbReference type="Pfam" id="PF01554">
    <property type="entry name" value="MatE"/>
    <property type="match status" value="1"/>
</dbReference>
<feature type="transmembrane region" description="Helical" evidence="6">
    <location>
        <begin position="70"/>
        <end position="91"/>
    </location>
</feature>
<dbReference type="GO" id="GO:0042910">
    <property type="term" value="F:xenobiotic transmembrane transporter activity"/>
    <property type="evidence" value="ECO:0007669"/>
    <property type="project" value="InterPro"/>
</dbReference>
<evidence type="ECO:0000256" key="4">
    <source>
        <dbReference type="ARBA" id="ARBA00022989"/>
    </source>
</evidence>
<organism evidence="7 8">
    <name type="scientific">Enterovibrio nigricans DSM 22720</name>
    <dbReference type="NCBI Taxonomy" id="1121868"/>
    <lineage>
        <taxon>Bacteria</taxon>
        <taxon>Pseudomonadati</taxon>
        <taxon>Pseudomonadota</taxon>
        <taxon>Gammaproteobacteria</taxon>
        <taxon>Vibrionales</taxon>
        <taxon>Vibrionaceae</taxon>
        <taxon>Enterovibrio</taxon>
    </lineage>
</organism>
<evidence type="ECO:0000313" key="7">
    <source>
        <dbReference type="EMBL" id="SKA50171.1"/>
    </source>
</evidence>
<evidence type="ECO:0000256" key="2">
    <source>
        <dbReference type="ARBA" id="ARBA00022475"/>
    </source>
</evidence>
<feature type="transmembrane region" description="Helical" evidence="6">
    <location>
        <begin position="245"/>
        <end position="267"/>
    </location>
</feature>
<comment type="subcellular location">
    <subcellularLocation>
        <location evidence="1">Cell membrane</location>
        <topology evidence="1">Multi-pass membrane protein</topology>
    </subcellularLocation>
</comment>
<dbReference type="InterPro" id="IPR002528">
    <property type="entry name" value="MATE_fam"/>
</dbReference>
<proteinExistence type="predicted"/>
<feature type="transmembrane region" description="Helical" evidence="6">
    <location>
        <begin position="220"/>
        <end position="239"/>
    </location>
</feature>
<dbReference type="Proteomes" id="UP000190162">
    <property type="component" value="Unassembled WGS sequence"/>
</dbReference>
<dbReference type="EMBL" id="FUXU01000011">
    <property type="protein sequence ID" value="SKA50171.1"/>
    <property type="molecule type" value="Genomic_DNA"/>
</dbReference>
<evidence type="ECO:0000313" key="8">
    <source>
        <dbReference type="Proteomes" id="UP000190162"/>
    </source>
</evidence>
<feature type="transmembrane region" description="Helical" evidence="6">
    <location>
        <begin position="148"/>
        <end position="170"/>
    </location>
</feature>
<evidence type="ECO:0000256" key="1">
    <source>
        <dbReference type="ARBA" id="ARBA00004651"/>
    </source>
</evidence>
<accession>A0A1T4UCI7</accession>
<sequence>MTQLMLLASICNIVFDYIAIVALGWGVKGAAYATISAHAFALIIGGIWVAKGHLALKLRATIDLQRMGAIMLLGSPVLVAQAGTAVQSGLVNLQFASLGEVEWVIAYGILGRYAMVAFLPIIAMLIAFQTICSFNHGAGQVDRVRQSIVVAFTAVTIYASVITLILVLFPSQLLSLFATDLDLIGYGKTLIYQTVWGLPLVGVTIIATGYYQSLGLGGKATIYSAVRIFILFMPLVNILPSVIGVYGILIALLLADLLSPLVVGWLCRKELKRIFWQEAVVSYHAHES</sequence>
<keyword evidence="5 6" id="KW-0472">Membrane</keyword>
<evidence type="ECO:0000256" key="3">
    <source>
        <dbReference type="ARBA" id="ARBA00022692"/>
    </source>
</evidence>
<protein>
    <submittedName>
        <fullName evidence="7">MatE protein</fullName>
    </submittedName>
</protein>
<feature type="transmembrane region" description="Helical" evidence="6">
    <location>
        <begin position="103"/>
        <end position="128"/>
    </location>
</feature>
<dbReference type="AlphaFoldDB" id="A0A1T4UCI7"/>
<feature type="transmembrane region" description="Helical" evidence="6">
    <location>
        <begin position="190"/>
        <end position="211"/>
    </location>
</feature>
<dbReference type="PANTHER" id="PTHR43823:SF3">
    <property type="entry name" value="MULTIDRUG EXPORT PROTEIN MEPA"/>
    <property type="match status" value="1"/>
</dbReference>
<keyword evidence="2" id="KW-1003">Cell membrane</keyword>
<gene>
    <name evidence="7" type="ORF">SAMN02745132_01332</name>
</gene>
<dbReference type="GO" id="GO:0015297">
    <property type="term" value="F:antiporter activity"/>
    <property type="evidence" value="ECO:0007669"/>
    <property type="project" value="InterPro"/>
</dbReference>
<dbReference type="InterPro" id="IPR051327">
    <property type="entry name" value="MATE_MepA_subfamily"/>
</dbReference>
<dbReference type="OrthoDB" id="9806302at2"/>